<dbReference type="AlphaFoldDB" id="A0A8H3FPS2"/>
<organism evidence="2 3">
    <name type="scientific">Heterodermia speciosa</name>
    <dbReference type="NCBI Taxonomy" id="116794"/>
    <lineage>
        <taxon>Eukaryota</taxon>
        <taxon>Fungi</taxon>
        <taxon>Dikarya</taxon>
        <taxon>Ascomycota</taxon>
        <taxon>Pezizomycotina</taxon>
        <taxon>Lecanoromycetes</taxon>
        <taxon>OSLEUM clade</taxon>
        <taxon>Lecanoromycetidae</taxon>
        <taxon>Caliciales</taxon>
        <taxon>Physciaceae</taxon>
        <taxon>Heterodermia</taxon>
    </lineage>
</organism>
<comment type="caution">
    <text evidence="2">The sequence shown here is derived from an EMBL/GenBank/DDBJ whole genome shotgun (WGS) entry which is preliminary data.</text>
</comment>
<feature type="signal peptide" evidence="1">
    <location>
        <begin position="1"/>
        <end position="20"/>
    </location>
</feature>
<keyword evidence="1" id="KW-0732">Signal</keyword>
<dbReference type="EMBL" id="CAJPDS010000050">
    <property type="protein sequence ID" value="CAF9928947.1"/>
    <property type="molecule type" value="Genomic_DNA"/>
</dbReference>
<reference evidence="2" key="1">
    <citation type="submission" date="2021-03" db="EMBL/GenBank/DDBJ databases">
        <authorList>
            <person name="Tagirdzhanova G."/>
        </authorList>
    </citation>
    <scope>NUCLEOTIDE SEQUENCE</scope>
</reference>
<evidence type="ECO:0000313" key="2">
    <source>
        <dbReference type="EMBL" id="CAF9928947.1"/>
    </source>
</evidence>
<keyword evidence="3" id="KW-1185">Reference proteome</keyword>
<feature type="chain" id="PRO_5034712294" evidence="1">
    <location>
        <begin position="21"/>
        <end position="122"/>
    </location>
</feature>
<name>A0A8H3FPS2_9LECA</name>
<dbReference type="Proteomes" id="UP000664521">
    <property type="component" value="Unassembled WGS sequence"/>
</dbReference>
<accession>A0A8H3FPS2</accession>
<protein>
    <submittedName>
        <fullName evidence="2">Uncharacterized protein</fullName>
    </submittedName>
</protein>
<gene>
    <name evidence="2" type="ORF">HETSPECPRED_007235</name>
</gene>
<sequence>MQILAIFAVLTGICAPFASATCFHKGEHWGSHADAKAKLSDACGAMAGVFAAGKTKSQCRDGIDFKAFNFEVQNKKDQRQIISREKCIEYISREIDNCGRGGEETIGGIRIRGDPNKGRCPT</sequence>
<evidence type="ECO:0000256" key="1">
    <source>
        <dbReference type="SAM" id="SignalP"/>
    </source>
</evidence>
<proteinExistence type="predicted"/>
<evidence type="ECO:0000313" key="3">
    <source>
        <dbReference type="Proteomes" id="UP000664521"/>
    </source>
</evidence>